<sequence>PRLELAWAMRAHQHAQIHFNLISSVDPKFLRLTPLDDRIYAEFRGRFPELRVDVLEPEELKSEPAK</sequence>
<dbReference type="PANTHER" id="PTHR13410">
    <property type="entry name" value="PROTEIN PBDC1"/>
    <property type="match status" value="1"/>
</dbReference>
<evidence type="ECO:0000259" key="1">
    <source>
        <dbReference type="Pfam" id="PF04669"/>
    </source>
</evidence>
<gene>
    <name evidence="2" type="primary">Pbdc1</name>
    <name evidence="2" type="ORF">ERIRUB_R01257</name>
</gene>
<proteinExistence type="predicted"/>
<dbReference type="InterPro" id="IPR008476">
    <property type="entry name" value="PBDC1_metazoa/fungi"/>
</dbReference>
<organism evidence="2 3">
    <name type="scientific">Erithacus rubecula</name>
    <name type="common">European robin</name>
    <dbReference type="NCBI Taxonomy" id="37610"/>
    <lineage>
        <taxon>Eukaryota</taxon>
        <taxon>Metazoa</taxon>
        <taxon>Chordata</taxon>
        <taxon>Craniata</taxon>
        <taxon>Vertebrata</taxon>
        <taxon>Euteleostomi</taxon>
        <taxon>Archelosauria</taxon>
        <taxon>Archosauria</taxon>
        <taxon>Dinosauria</taxon>
        <taxon>Saurischia</taxon>
        <taxon>Theropoda</taxon>
        <taxon>Coelurosauria</taxon>
        <taxon>Aves</taxon>
        <taxon>Neognathae</taxon>
        <taxon>Neoaves</taxon>
        <taxon>Telluraves</taxon>
        <taxon>Australaves</taxon>
        <taxon>Passeriformes</taxon>
        <taxon>Turdidae</taxon>
        <taxon>Erithacus</taxon>
    </lineage>
</organism>
<comment type="caution">
    <text evidence="2">The sequence shown here is derived from an EMBL/GenBank/DDBJ whole genome shotgun (WGS) entry which is preliminary data.</text>
</comment>
<keyword evidence="3" id="KW-1185">Reference proteome</keyword>
<dbReference type="PANTHER" id="PTHR13410:SF9">
    <property type="entry name" value="PROTEIN PBDC1"/>
    <property type="match status" value="1"/>
</dbReference>
<protein>
    <submittedName>
        <fullName evidence="2">PBDC1 protein</fullName>
    </submittedName>
</protein>
<dbReference type="Proteomes" id="UP000529965">
    <property type="component" value="Unassembled WGS sequence"/>
</dbReference>
<dbReference type="AlphaFoldDB" id="A0A7K7GQ72"/>
<dbReference type="Pfam" id="PF04669">
    <property type="entry name" value="PBDC1"/>
    <property type="match status" value="1"/>
</dbReference>
<feature type="non-terminal residue" evidence="2">
    <location>
        <position position="1"/>
    </location>
</feature>
<evidence type="ECO:0000313" key="3">
    <source>
        <dbReference type="Proteomes" id="UP000529965"/>
    </source>
</evidence>
<evidence type="ECO:0000313" key="2">
    <source>
        <dbReference type="EMBL" id="NWY71281.1"/>
    </source>
</evidence>
<dbReference type="InterPro" id="IPR021148">
    <property type="entry name" value="Polysacc_synth_dom"/>
</dbReference>
<feature type="non-terminal residue" evidence="2">
    <location>
        <position position="66"/>
    </location>
</feature>
<reference evidence="2 3" key="1">
    <citation type="submission" date="2019-09" db="EMBL/GenBank/DDBJ databases">
        <title>Bird 10,000 Genomes (B10K) Project - Family phase.</title>
        <authorList>
            <person name="Zhang G."/>
        </authorList>
    </citation>
    <scope>NUCLEOTIDE SEQUENCE [LARGE SCALE GENOMIC DNA]</scope>
    <source>
        <strain evidence="2">OUT-0015</strain>
        <tissue evidence="2">Blood</tissue>
    </source>
</reference>
<dbReference type="EMBL" id="VZSK01001588">
    <property type="protein sequence ID" value="NWY71281.1"/>
    <property type="molecule type" value="Genomic_DNA"/>
</dbReference>
<dbReference type="InterPro" id="IPR023139">
    <property type="entry name" value="PBDC1-like_dom_sf"/>
</dbReference>
<feature type="domain" description="Polysaccharide biosynthesis" evidence="1">
    <location>
        <begin position="3"/>
        <end position="66"/>
    </location>
</feature>
<dbReference type="Gene3D" id="1.10.3560.10">
    <property type="entry name" value="yst0336 like domain"/>
    <property type="match status" value="1"/>
</dbReference>
<accession>A0A7K7GQ72</accession>
<dbReference type="GO" id="GO:0005737">
    <property type="term" value="C:cytoplasm"/>
    <property type="evidence" value="ECO:0007669"/>
    <property type="project" value="TreeGrafter"/>
</dbReference>
<name>A0A7K7GQ72_ERIRU</name>